<dbReference type="EMBL" id="MCFJ01000015">
    <property type="protein sequence ID" value="ORY58800.1"/>
    <property type="molecule type" value="Genomic_DNA"/>
</dbReference>
<proteinExistence type="predicted"/>
<evidence type="ECO:0000313" key="3">
    <source>
        <dbReference type="Proteomes" id="UP000193689"/>
    </source>
</evidence>
<dbReference type="InParanoid" id="A0A1Y2DHU2"/>
<evidence type="ECO:0000313" key="2">
    <source>
        <dbReference type="EMBL" id="ORY58800.1"/>
    </source>
</evidence>
<keyword evidence="1" id="KW-0472">Membrane</keyword>
<sequence>MPDRGILAEYHVFVAASIIAVLAYMAQDEACTLPAARLTLWMALNGDLPTREPR</sequence>
<keyword evidence="3" id="KW-1185">Reference proteome</keyword>
<accession>A0A1Y2DHU2</accession>
<reference evidence="2 3" key="1">
    <citation type="submission" date="2016-07" db="EMBL/GenBank/DDBJ databases">
        <title>Pervasive Adenine N6-methylation of Active Genes in Fungi.</title>
        <authorList>
            <consortium name="DOE Joint Genome Institute"/>
            <person name="Mondo S.J."/>
            <person name="Dannebaum R.O."/>
            <person name="Kuo R.C."/>
            <person name="Labutti K."/>
            <person name="Haridas S."/>
            <person name="Kuo A."/>
            <person name="Salamov A."/>
            <person name="Ahrendt S.R."/>
            <person name="Lipzen A."/>
            <person name="Sullivan W."/>
            <person name="Andreopoulos W.B."/>
            <person name="Clum A."/>
            <person name="Lindquist E."/>
            <person name="Daum C."/>
            <person name="Ramamoorthy G.K."/>
            <person name="Gryganskyi A."/>
            <person name="Culley D."/>
            <person name="Magnuson J.K."/>
            <person name="James T.Y."/>
            <person name="O'Malley M.A."/>
            <person name="Stajich J.E."/>
            <person name="Spatafora J.W."/>
            <person name="Visel A."/>
            <person name="Grigoriev I.V."/>
        </authorList>
    </citation>
    <scope>NUCLEOTIDE SEQUENCE [LARGE SCALE GENOMIC DNA]</scope>
    <source>
        <strain evidence="2 3">CBS 129021</strain>
    </source>
</reference>
<gene>
    <name evidence="2" type="ORF">BCR38DRAFT_446603</name>
</gene>
<dbReference type="RefSeq" id="XP_040711612.1">
    <property type="nucleotide sequence ID" value="XM_040861102.1"/>
</dbReference>
<dbReference type="Proteomes" id="UP000193689">
    <property type="component" value="Unassembled WGS sequence"/>
</dbReference>
<keyword evidence="1" id="KW-0812">Transmembrane</keyword>
<evidence type="ECO:0000256" key="1">
    <source>
        <dbReference type="SAM" id="Phobius"/>
    </source>
</evidence>
<dbReference type="GeneID" id="63777314"/>
<keyword evidence="1" id="KW-1133">Transmembrane helix</keyword>
<dbReference type="OrthoDB" id="3509362at2759"/>
<organism evidence="2 3">
    <name type="scientific">Pseudomassariella vexata</name>
    <dbReference type="NCBI Taxonomy" id="1141098"/>
    <lineage>
        <taxon>Eukaryota</taxon>
        <taxon>Fungi</taxon>
        <taxon>Dikarya</taxon>
        <taxon>Ascomycota</taxon>
        <taxon>Pezizomycotina</taxon>
        <taxon>Sordariomycetes</taxon>
        <taxon>Xylariomycetidae</taxon>
        <taxon>Amphisphaeriales</taxon>
        <taxon>Pseudomassariaceae</taxon>
        <taxon>Pseudomassariella</taxon>
    </lineage>
</organism>
<protein>
    <submittedName>
        <fullName evidence="2">Uncharacterized protein</fullName>
    </submittedName>
</protein>
<comment type="caution">
    <text evidence="2">The sequence shown here is derived from an EMBL/GenBank/DDBJ whole genome shotgun (WGS) entry which is preliminary data.</text>
</comment>
<dbReference type="AlphaFoldDB" id="A0A1Y2DHU2"/>
<feature type="transmembrane region" description="Helical" evidence="1">
    <location>
        <begin position="7"/>
        <end position="26"/>
    </location>
</feature>
<name>A0A1Y2DHU2_9PEZI</name>